<gene>
    <name evidence="8" type="ORF">DBRI00130_LOCUS43182</name>
</gene>
<dbReference type="SUPFAM" id="SSF50156">
    <property type="entry name" value="PDZ domain-like"/>
    <property type="match status" value="1"/>
</dbReference>
<dbReference type="FunFam" id="2.40.10.10:FF:000001">
    <property type="entry name" value="Periplasmic serine protease DegS"/>
    <property type="match status" value="1"/>
</dbReference>
<proteinExistence type="inferred from homology"/>
<evidence type="ECO:0000256" key="1">
    <source>
        <dbReference type="ARBA" id="ARBA00010541"/>
    </source>
</evidence>
<dbReference type="AlphaFoldDB" id="A0A7S4T9V6"/>
<dbReference type="CDD" id="cd00990">
    <property type="entry name" value="cpPDZ_AtDEGP1-like"/>
    <property type="match status" value="1"/>
</dbReference>
<dbReference type="PANTHER" id="PTHR43343">
    <property type="entry name" value="PEPTIDASE S12"/>
    <property type="match status" value="1"/>
</dbReference>
<dbReference type="Gene3D" id="2.40.10.120">
    <property type="match status" value="1"/>
</dbReference>
<dbReference type="InterPro" id="IPR043504">
    <property type="entry name" value="Peptidase_S1_PA_chymotrypsin"/>
</dbReference>
<evidence type="ECO:0000313" key="8">
    <source>
        <dbReference type="EMBL" id="CAE4666584.1"/>
    </source>
</evidence>
<dbReference type="InterPro" id="IPR039382">
    <property type="entry name" value="DEGP1/8_PDZ_dom"/>
</dbReference>
<dbReference type="InterPro" id="IPR001478">
    <property type="entry name" value="PDZ"/>
</dbReference>
<accession>A0A7S4T9V6</accession>
<dbReference type="Gene3D" id="2.30.42.10">
    <property type="match status" value="1"/>
</dbReference>
<feature type="region of interest" description="Disordered" evidence="6">
    <location>
        <begin position="44"/>
        <end position="84"/>
    </location>
</feature>
<dbReference type="GO" id="GO:0006508">
    <property type="term" value="P:proteolysis"/>
    <property type="evidence" value="ECO:0007669"/>
    <property type="project" value="UniProtKB-KW"/>
</dbReference>
<evidence type="ECO:0000259" key="7">
    <source>
        <dbReference type="SMART" id="SM00228"/>
    </source>
</evidence>
<dbReference type="InterPro" id="IPR036034">
    <property type="entry name" value="PDZ_sf"/>
</dbReference>
<dbReference type="Gene3D" id="2.40.10.10">
    <property type="entry name" value="Trypsin-like serine proteases"/>
    <property type="match status" value="1"/>
</dbReference>
<evidence type="ECO:0000256" key="3">
    <source>
        <dbReference type="ARBA" id="ARBA00022801"/>
    </source>
</evidence>
<evidence type="ECO:0000256" key="4">
    <source>
        <dbReference type="ARBA" id="ARBA00022825"/>
    </source>
</evidence>
<name>A0A7S4T9V6_9STRA</name>
<feature type="domain" description="PDZ" evidence="7">
    <location>
        <begin position="234"/>
        <end position="323"/>
    </location>
</feature>
<keyword evidence="3" id="KW-0378">Hydrolase</keyword>
<dbReference type="SMART" id="SM00228">
    <property type="entry name" value="PDZ"/>
    <property type="match status" value="1"/>
</dbReference>
<dbReference type="EMBL" id="HBNS01060015">
    <property type="protein sequence ID" value="CAE4666584.1"/>
    <property type="molecule type" value="Transcribed_RNA"/>
</dbReference>
<keyword evidence="5" id="KW-0843">Virulence</keyword>
<feature type="compositionally biased region" description="Polar residues" evidence="6">
    <location>
        <begin position="47"/>
        <end position="59"/>
    </location>
</feature>
<dbReference type="Pfam" id="PF13365">
    <property type="entry name" value="Trypsin_2"/>
    <property type="match status" value="1"/>
</dbReference>
<organism evidence="8">
    <name type="scientific">Ditylum brightwellii</name>
    <dbReference type="NCBI Taxonomy" id="49249"/>
    <lineage>
        <taxon>Eukaryota</taxon>
        <taxon>Sar</taxon>
        <taxon>Stramenopiles</taxon>
        <taxon>Ochrophyta</taxon>
        <taxon>Bacillariophyta</taxon>
        <taxon>Mediophyceae</taxon>
        <taxon>Lithodesmiophycidae</taxon>
        <taxon>Lithodesmiales</taxon>
        <taxon>Lithodesmiaceae</taxon>
        <taxon>Ditylum</taxon>
    </lineage>
</organism>
<dbReference type="InterPro" id="IPR009003">
    <property type="entry name" value="Peptidase_S1_PA"/>
</dbReference>
<keyword evidence="4" id="KW-0720">Serine protease</keyword>
<dbReference type="PRINTS" id="PR00834">
    <property type="entry name" value="PROTEASES2C"/>
</dbReference>
<keyword evidence="2" id="KW-0645">Protease</keyword>
<reference evidence="8" key="1">
    <citation type="submission" date="2021-01" db="EMBL/GenBank/DDBJ databases">
        <authorList>
            <person name="Corre E."/>
            <person name="Pelletier E."/>
            <person name="Niang G."/>
            <person name="Scheremetjew M."/>
            <person name="Finn R."/>
            <person name="Kale V."/>
            <person name="Holt S."/>
            <person name="Cochrane G."/>
            <person name="Meng A."/>
            <person name="Brown T."/>
            <person name="Cohen L."/>
        </authorList>
    </citation>
    <scope>NUCLEOTIDE SEQUENCE</scope>
    <source>
        <strain evidence="8">GSO104</strain>
    </source>
</reference>
<dbReference type="SUPFAM" id="SSF50494">
    <property type="entry name" value="Trypsin-like serine proteases"/>
    <property type="match status" value="1"/>
</dbReference>
<evidence type="ECO:0000256" key="6">
    <source>
        <dbReference type="SAM" id="MobiDB-lite"/>
    </source>
</evidence>
<protein>
    <recommendedName>
        <fullName evidence="7">PDZ domain-containing protein</fullName>
    </recommendedName>
</protein>
<comment type="similarity">
    <text evidence="1">Belongs to the peptidase S1C family.</text>
</comment>
<dbReference type="Pfam" id="PF13180">
    <property type="entry name" value="PDZ_2"/>
    <property type="match status" value="1"/>
</dbReference>
<dbReference type="GO" id="GO:0004252">
    <property type="term" value="F:serine-type endopeptidase activity"/>
    <property type="evidence" value="ECO:0007669"/>
    <property type="project" value="InterPro"/>
</dbReference>
<evidence type="ECO:0000256" key="2">
    <source>
        <dbReference type="ARBA" id="ARBA00022670"/>
    </source>
</evidence>
<dbReference type="InterPro" id="IPR001940">
    <property type="entry name" value="Peptidase_S1C"/>
</dbReference>
<dbReference type="InterPro" id="IPR051201">
    <property type="entry name" value="Chloro_Bact_Ser_Proteases"/>
</dbReference>
<evidence type="ECO:0000256" key="5">
    <source>
        <dbReference type="ARBA" id="ARBA00023026"/>
    </source>
</evidence>
<dbReference type="PANTHER" id="PTHR43343:SF3">
    <property type="entry name" value="PROTEASE DO-LIKE 8, CHLOROPLASTIC"/>
    <property type="match status" value="1"/>
</dbReference>
<sequence>MDVPLGSGSGIVWDEKGHIVTNYHVVRQAQSAQVAILTRVVPEENPPSLSNTATDTTSLFPKRRQQQGLVSSKGEKSDSEPATIDYKRTTYQAKVVGVDPGKDIAVLKIDAPASDLFPTQLGTSKNLRVGQSVLAIGNPFGLDHTLTAGIISGMGREVKSPIGRPITNVIQTDAAINPGNSGGPLLDSYGGLIGLNTAIYSPSGASAGIGFAIPVDSVKFIVETLIRDGKVVRPVLGISYLESSQSKALGITKGVLVLDVPESSPAFKAGMKGTSRSESGLITIGDIIVKVEDKAINKEADLFEALESFKPGDRVRVTVDRVESTGPTSRDVRIKQVVLVVELRASKELAKTSRLYAR</sequence>